<evidence type="ECO:0000256" key="6">
    <source>
        <dbReference type="ARBA" id="ARBA00022840"/>
    </source>
</evidence>
<keyword evidence="7 9" id="KW-1133">Transmembrane helix</keyword>
<dbReference type="SUPFAM" id="SSF52540">
    <property type="entry name" value="P-loop containing nucleoside triphosphate hydrolases"/>
    <property type="match status" value="1"/>
</dbReference>
<dbReference type="CDD" id="cd18541">
    <property type="entry name" value="ABC_6TM_TmrB_like"/>
    <property type="match status" value="1"/>
</dbReference>
<organism evidence="12 13">
    <name type="scientific">Streptococcus ovuberis</name>
    <dbReference type="NCBI Taxonomy" id="1936207"/>
    <lineage>
        <taxon>Bacteria</taxon>
        <taxon>Bacillati</taxon>
        <taxon>Bacillota</taxon>
        <taxon>Bacilli</taxon>
        <taxon>Lactobacillales</taxon>
        <taxon>Streptococcaceae</taxon>
        <taxon>Streptococcus</taxon>
    </lineage>
</organism>
<feature type="transmembrane region" description="Helical" evidence="9">
    <location>
        <begin position="153"/>
        <end position="175"/>
    </location>
</feature>
<evidence type="ECO:0000256" key="4">
    <source>
        <dbReference type="ARBA" id="ARBA00022692"/>
    </source>
</evidence>
<comment type="subcellular location">
    <subcellularLocation>
        <location evidence="1">Cell membrane</location>
        <topology evidence="1">Multi-pass membrane protein</topology>
    </subcellularLocation>
</comment>
<dbReference type="FunFam" id="3.40.50.300:FF:000221">
    <property type="entry name" value="Multidrug ABC transporter ATP-binding protein"/>
    <property type="match status" value="1"/>
</dbReference>
<dbReference type="RefSeq" id="WP_168549306.1">
    <property type="nucleotide sequence ID" value="NZ_JAAXPR010000010.1"/>
</dbReference>
<evidence type="ECO:0000313" key="13">
    <source>
        <dbReference type="Proteomes" id="UP000522720"/>
    </source>
</evidence>
<sequence>MKRAIWSFIKSHWKSYILVSIGLLISYGLFVVPTMMTQRVINQISQGTLTAKDLWLAVGVIIAACVITYLADYVWVKQLFGRASDYRFQMRRDLFAKLIHMRRPFYDKFRSGDMLTRFTNDTNDYSELLGFGVMSIFTALGTILFVLPAMIAISWQITILAALPLLFLGSIIYWVSAKQEIVSEEVREAVANLSNEVLEVVEGIRVTRAYAKKELGAAKFRRKTADLVKRNDQLMVYQAAYGRLALTLLALSTAIVMGLGGYYMQTGHLQLGDVVALQLYTGMLMDPMWVLSDVVLIYQIGKVAFGKLTELIETSDDMEIDGDIVANELAHIAFDHYSFAYPNQQEPVLKEISFELSKGQTLGIVGKTGSGKTTLVRQLLRQYPIGDGQFSLNGNPISNFKRSSIEEKLGYVPQEHILFSKSVLDNVRFSQPEAKQESVLEAIDAAAFSEDLTRMSHGIDTMVGEKGVSISGGQKQRLSIARALLKDPELLILDDSLSAVDAKTERLIINNIQTLRKGKTNVIISHRLSAVSHADQVLVLDQGQIVEAGTPLELLTQKGWYYEQYLRQQREEGREN</sequence>
<dbReference type="PANTHER" id="PTHR43394">
    <property type="entry name" value="ATP-DEPENDENT PERMEASE MDL1, MITOCHONDRIAL"/>
    <property type="match status" value="1"/>
</dbReference>
<dbReference type="GO" id="GO:0016887">
    <property type="term" value="F:ATP hydrolysis activity"/>
    <property type="evidence" value="ECO:0007669"/>
    <property type="project" value="InterPro"/>
</dbReference>
<dbReference type="EMBL" id="JAAXPR010000010">
    <property type="protein sequence ID" value="NKZ20540.1"/>
    <property type="molecule type" value="Genomic_DNA"/>
</dbReference>
<feature type="transmembrane region" description="Helical" evidence="9">
    <location>
        <begin position="16"/>
        <end position="34"/>
    </location>
</feature>
<evidence type="ECO:0000256" key="9">
    <source>
        <dbReference type="SAM" id="Phobius"/>
    </source>
</evidence>
<feature type="transmembrane region" description="Helical" evidence="9">
    <location>
        <begin position="54"/>
        <end position="76"/>
    </location>
</feature>
<evidence type="ECO:0000256" key="5">
    <source>
        <dbReference type="ARBA" id="ARBA00022741"/>
    </source>
</evidence>
<dbReference type="GO" id="GO:0005524">
    <property type="term" value="F:ATP binding"/>
    <property type="evidence" value="ECO:0007669"/>
    <property type="project" value="UniProtKB-KW"/>
</dbReference>
<keyword evidence="13" id="KW-1185">Reference proteome</keyword>
<dbReference type="InterPro" id="IPR017871">
    <property type="entry name" value="ABC_transporter-like_CS"/>
</dbReference>
<evidence type="ECO:0000256" key="2">
    <source>
        <dbReference type="ARBA" id="ARBA00022448"/>
    </source>
</evidence>
<keyword evidence="8 9" id="KW-0472">Membrane</keyword>
<evidence type="ECO:0000256" key="7">
    <source>
        <dbReference type="ARBA" id="ARBA00022989"/>
    </source>
</evidence>
<keyword evidence="5" id="KW-0547">Nucleotide-binding</keyword>
<dbReference type="PROSITE" id="PS00211">
    <property type="entry name" value="ABC_TRANSPORTER_1"/>
    <property type="match status" value="1"/>
</dbReference>
<dbReference type="Pfam" id="PF00005">
    <property type="entry name" value="ABC_tran"/>
    <property type="match status" value="1"/>
</dbReference>
<dbReference type="GO" id="GO:0005886">
    <property type="term" value="C:plasma membrane"/>
    <property type="evidence" value="ECO:0007669"/>
    <property type="project" value="UniProtKB-SubCell"/>
</dbReference>
<keyword evidence="2" id="KW-0813">Transport</keyword>
<keyword evidence="3" id="KW-1003">Cell membrane</keyword>
<dbReference type="InterPro" id="IPR003439">
    <property type="entry name" value="ABC_transporter-like_ATP-bd"/>
</dbReference>
<dbReference type="InterPro" id="IPR039421">
    <property type="entry name" value="Type_1_exporter"/>
</dbReference>
<evidence type="ECO:0000313" key="12">
    <source>
        <dbReference type="EMBL" id="NKZ20540.1"/>
    </source>
</evidence>
<feature type="domain" description="ABC transporter" evidence="10">
    <location>
        <begin position="332"/>
        <end position="567"/>
    </location>
</feature>
<dbReference type="PROSITE" id="PS50929">
    <property type="entry name" value="ABC_TM1F"/>
    <property type="match status" value="1"/>
</dbReference>
<reference evidence="12 13" key="1">
    <citation type="submission" date="2020-04" db="EMBL/GenBank/DDBJ databases">
        <title>MicrobeNet Type strains.</title>
        <authorList>
            <person name="Nicholson A.C."/>
        </authorList>
    </citation>
    <scope>NUCLEOTIDE SEQUENCE [LARGE SCALE GENOMIC DNA]</scope>
    <source>
        <strain evidence="12 13">CCUG 69612</strain>
    </source>
</reference>
<accession>A0A7X6S1N4</accession>
<dbReference type="InterPro" id="IPR011527">
    <property type="entry name" value="ABC1_TM_dom"/>
</dbReference>
<evidence type="ECO:0000259" key="11">
    <source>
        <dbReference type="PROSITE" id="PS50929"/>
    </source>
</evidence>
<dbReference type="GO" id="GO:0015421">
    <property type="term" value="F:ABC-type oligopeptide transporter activity"/>
    <property type="evidence" value="ECO:0007669"/>
    <property type="project" value="TreeGrafter"/>
</dbReference>
<comment type="caution">
    <text evidence="12">The sequence shown here is derived from an EMBL/GenBank/DDBJ whole genome shotgun (WGS) entry which is preliminary data.</text>
</comment>
<keyword evidence="6 12" id="KW-0067">ATP-binding</keyword>
<evidence type="ECO:0000256" key="8">
    <source>
        <dbReference type="ARBA" id="ARBA00023136"/>
    </source>
</evidence>
<evidence type="ECO:0000256" key="1">
    <source>
        <dbReference type="ARBA" id="ARBA00004651"/>
    </source>
</evidence>
<dbReference type="PROSITE" id="PS50893">
    <property type="entry name" value="ABC_TRANSPORTER_2"/>
    <property type="match status" value="1"/>
</dbReference>
<name>A0A7X6S1N4_9STRE</name>
<evidence type="ECO:0000259" key="10">
    <source>
        <dbReference type="PROSITE" id="PS50893"/>
    </source>
</evidence>
<dbReference type="Pfam" id="PF00664">
    <property type="entry name" value="ABC_membrane"/>
    <property type="match status" value="1"/>
</dbReference>
<feature type="transmembrane region" description="Helical" evidence="9">
    <location>
        <begin position="128"/>
        <end position="147"/>
    </location>
</feature>
<dbReference type="SUPFAM" id="SSF90123">
    <property type="entry name" value="ABC transporter transmembrane region"/>
    <property type="match status" value="1"/>
</dbReference>
<dbReference type="InterPro" id="IPR036640">
    <property type="entry name" value="ABC1_TM_sf"/>
</dbReference>
<dbReference type="InterPro" id="IPR003593">
    <property type="entry name" value="AAA+_ATPase"/>
</dbReference>
<feature type="domain" description="ABC transmembrane type-1" evidence="11">
    <location>
        <begin position="17"/>
        <end position="299"/>
    </location>
</feature>
<dbReference type="InterPro" id="IPR027417">
    <property type="entry name" value="P-loop_NTPase"/>
</dbReference>
<dbReference type="PANTHER" id="PTHR43394:SF1">
    <property type="entry name" value="ATP-BINDING CASSETTE SUB-FAMILY B MEMBER 10, MITOCHONDRIAL"/>
    <property type="match status" value="1"/>
</dbReference>
<protein>
    <submittedName>
        <fullName evidence="12">ABC transporter ATP-binding protein</fullName>
    </submittedName>
</protein>
<feature type="transmembrane region" description="Helical" evidence="9">
    <location>
        <begin position="244"/>
        <end position="265"/>
    </location>
</feature>
<dbReference type="Gene3D" id="3.40.50.300">
    <property type="entry name" value="P-loop containing nucleotide triphosphate hydrolases"/>
    <property type="match status" value="1"/>
</dbReference>
<gene>
    <name evidence="12" type="ORF">HF992_06750</name>
</gene>
<dbReference type="Gene3D" id="1.20.1560.10">
    <property type="entry name" value="ABC transporter type 1, transmembrane domain"/>
    <property type="match status" value="1"/>
</dbReference>
<evidence type="ECO:0000256" key="3">
    <source>
        <dbReference type="ARBA" id="ARBA00022475"/>
    </source>
</evidence>
<proteinExistence type="predicted"/>
<keyword evidence="4 9" id="KW-0812">Transmembrane</keyword>
<dbReference type="SMART" id="SM00382">
    <property type="entry name" value="AAA"/>
    <property type="match status" value="1"/>
</dbReference>
<dbReference type="Proteomes" id="UP000522720">
    <property type="component" value="Unassembled WGS sequence"/>
</dbReference>
<dbReference type="AlphaFoldDB" id="A0A7X6S1N4"/>